<organism evidence="2 3">
    <name type="scientific">Enterococcus ratti</name>
    <dbReference type="NCBI Taxonomy" id="150033"/>
    <lineage>
        <taxon>Bacteria</taxon>
        <taxon>Bacillati</taxon>
        <taxon>Bacillota</taxon>
        <taxon>Bacilli</taxon>
        <taxon>Lactobacillales</taxon>
        <taxon>Enterococcaceae</taxon>
        <taxon>Enterococcus</taxon>
    </lineage>
</organism>
<dbReference type="SUPFAM" id="SSF53474">
    <property type="entry name" value="alpha/beta-Hydrolases"/>
    <property type="match status" value="1"/>
</dbReference>
<name>A0A1L8WQ09_9ENTE</name>
<comment type="caution">
    <text evidence="2">The sequence shown here is derived from an EMBL/GenBank/DDBJ whole genome shotgun (WGS) entry which is preliminary data.</text>
</comment>
<dbReference type="GO" id="GO:0016787">
    <property type="term" value="F:hydrolase activity"/>
    <property type="evidence" value="ECO:0007669"/>
    <property type="project" value="InterPro"/>
</dbReference>
<gene>
    <name evidence="2" type="ORF">RV14_GL001792</name>
</gene>
<dbReference type="PANTHER" id="PTHR23024">
    <property type="entry name" value="ARYLACETAMIDE DEACETYLASE"/>
    <property type="match status" value="1"/>
</dbReference>
<keyword evidence="3" id="KW-1185">Reference proteome</keyword>
<dbReference type="PANTHER" id="PTHR23024:SF24">
    <property type="entry name" value="ALPHA_BETA HYDROLASE FOLD-3 DOMAIN-CONTAINING PROTEIN"/>
    <property type="match status" value="1"/>
</dbReference>
<dbReference type="InterPro" id="IPR029058">
    <property type="entry name" value="AB_hydrolase_fold"/>
</dbReference>
<dbReference type="Gene3D" id="3.40.50.1820">
    <property type="entry name" value="alpha/beta hydrolase"/>
    <property type="match status" value="1"/>
</dbReference>
<accession>A0A1L8WQ09</accession>
<evidence type="ECO:0000313" key="2">
    <source>
        <dbReference type="EMBL" id="OJG83097.1"/>
    </source>
</evidence>
<dbReference type="InterPro" id="IPR013094">
    <property type="entry name" value="AB_hydrolase_3"/>
</dbReference>
<evidence type="ECO:0000313" key="3">
    <source>
        <dbReference type="Proteomes" id="UP000182152"/>
    </source>
</evidence>
<proteinExistence type="predicted"/>
<dbReference type="Pfam" id="PF07859">
    <property type="entry name" value="Abhydrolase_3"/>
    <property type="match status" value="1"/>
</dbReference>
<feature type="domain" description="Alpha/beta hydrolase fold-3" evidence="1">
    <location>
        <begin position="88"/>
        <end position="295"/>
    </location>
</feature>
<dbReference type="STRING" id="150033.RV14_GL001792"/>
<dbReference type="AlphaFoldDB" id="A0A1L8WQ09"/>
<dbReference type="EMBL" id="JXLB01000005">
    <property type="protein sequence ID" value="OJG83097.1"/>
    <property type="molecule type" value="Genomic_DNA"/>
</dbReference>
<dbReference type="InterPro" id="IPR050466">
    <property type="entry name" value="Carboxylest/Gibb_receptor"/>
</dbReference>
<reference evidence="2 3" key="1">
    <citation type="submission" date="2014-12" db="EMBL/GenBank/DDBJ databases">
        <title>Draft genome sequences of 29 type strains of Enterococci.</title>
        <authorList>
            <person name="Zhong Z."/>
            <person name="Sun Z."/>
            <person name="Liu W."/>
            <person name="Zhang W."/>
            <person name="Zhang H."/>
        </authorList>
    </citation>
    <scope>NUCLEOTIDE SEQUENCE [LARGE SCALE GENOMIC DNA]</scope>
    <source>
        <strain evidence="2 3">DSM 15687</strain>
    </source>
</reference>
<evidence type="ECO:0000259" key="1">
    <source>
        <dbReference type="Pfam" id="PF07859"/>
    </source>
</evidence>
<sequence length="326" mass="37149">MIGLPLTILLLIGIIWGMNQLTPKPVSLLVKRQFDTSGNEQVYPRPSDFSDKIEKIKVIENDKYPSAYNQNAIDIYLPKTQESPLPILFWIHGGAYVAGDKRDCQDYLKLLCADTQQIVININYELAPEVKHPTPLKQLNEVVRWMKEKYGPSVDWMKVSLGGDSAGAQIASEYIIASQNSQIQQAIQVEPSLKNDQIIKFISLSGLLDPANFTQVSDNISSFLYAKCGWAYFDNKKFEQSEEVKQLALTKNTNNWTQKVFLTDGNTNTFTKQMNQVEKALEQKGIKVTKVSYDQKIAVLNHEYQFDFSNKQAQNTYQQLVTFMKE</sequence>
<protein>
    <submittedName>
        <fullName evidence="2">Lipase</fullName>
    </submittedName>
</protein>
<dbReference type="Proteomes" id="UP000182152">
    <property type="component" value="Unassembled WGS sequence"/>
</dbReference>